<name>A0A9P0K6Y0_ACAOB</name>
<sequence length="132" mass="15120">MSDSNWPSISSQEGLCEDKGVGSFKGSLLEVLDNKNKTIDALKKQLYNQKLQLMYYFQKGLGTSKLLKLSKSCSTHNFDQSMPLVLALNKFKKENGLKSSLYQVYERMGFLDRRIEVLLNIQELALKELDVY</sequence>
<evidence type="ECO:0000313" key="2">
    <source>
        <dbReference type="Proteomes" id="UP001152888"/>
    </source>
</evidence>
<keyword evidence="2" id="KW-1185">Reference proteome</keyword>
<dbReference type="AlphaFoldDB" id="A0A9P0K6Y0"/>
<dbReference type="OrthoDB" id="6737266at2759"/>
<dbReference type="Proteomes" id="UP001152888">
    <property type="component" value="Unassembled WGS sequence"/>
</dbReference>
<dbReference type="EMBL" id="CAKOFQ010006735">
    <property type="protein sequence ID" value="CAH1966635.1"/>
    <property type="molecule type" value="Genomic_DNA"/>
</dbReference>
<accession>A0A9P0K6Y0</accession>
<reference evidence="1" key="1">
    <citation type="submission" date="2022-03" db="EMBL/GenBank/DDBJ databases">
        <authorList>
            <person name="Sayadi A."/>
        </authorList>
    </citation>
    <scope>NUCLEOTIDE SEQUENCE</scope>
</reference>
<comment type="caution">
    <text evidence="1">The sequence shown here is derived from an EMBL/GenBank/DDBJ whole genome shotgun (WGS) entry which is preliminary data.</text>
</comment>
<evidence type="ECO:0000313" key="1">
    <source>
        <dbReference type="EMBL" id="CAH1966635.1"/>
    </source>
</evidence>
<protein>
    <submittedName>
        <fullName evidence="1">Uncharacterized protein</fullName>
    </submittedName>
</protein>
<organism evidence="1 2">
    <name type="scientific">Acanthoscelides obtectus</name>
    <name type="common">Bean weevil</name>
    <name type="synonym">Bruchus obtectus</name>
    <dbReference type="NCBI Taxonomy" id="200917"/>
    <lineage>
        <taxon>Eukaryota</taxon>
        <taxon>Metazoa</taxon>
        <taxon>Ecdysozoa</taxon>
        <taxon>Arthropoda</taxon>
        <taxon>Hexapoda</taxon>
        <taxon>Insecta</taxon>
        <taxon>Pterygota</taxon>
        <taxon>Neoptera</taxon>
        <taxon>Endopterygota</taxon>
        <taxon>Coleoptera</taxon>
        <taxon>Polyphaga</taxon>
        <taxon>Cucujiformia</taxon>
        <taxon>Chrysomeloidea</taxon>
        <taxon>Chrysomelidae</taxon>
        <taxon>Bruchinae</taxon>
        <taxon>Bruchini</taxon>
        <taxon>Acanthoscelides</taxon>
    </lineage>
</organism>
<gene>
    <name evidence="1" type="ORF">ACAOBT_LOCUS6940</name>
</gene>
<proteinExistence type="predicted"/>